<dbReference type="EMBL" id="JAEPQZ010000001">
    <property type="protein sequence ID" value="KAG2186096.1"/>
    <property type="molecule type" value="Genomic_DNA"/>
</dbReference>
<evidence type="ECO:0000256" key="10">
    <source>
        <dbReference type="SAM" id="MobiDB-lite"/>
    </source>
</evidence>
<comment type="subcellular location">
    <subcellularLocation>
        <location evidence="1">Nucleus</location>
    </subcellularLocation>
</comment>
<dbReference type="OrthoDB" id="5963at2759"/>
<reference evidence="12" key="1">
    <citation type="submission" date="2020-12" db="EMBL/GenBank/DDBJ databases">
        <title>Metabolic potential, ecology and presence of endohyphal bacteria is reflected in genomic diversity of Mucoromycotina.</title>
        <authorList>
            <person name="Muszewska A."/>
            <person name="Okrasinska A."/>
            <person name="Steczkiewicz K."/>
            <person name="Drgas O."/>
            <person name="Orlowska M."/>
            <person name="Perlinska-Lenart U."/>
            <person name="Aleksandrzak-Piekarczyk T."/>
            <person name="Szatraj K."/>
            <person name="Zielenkiewicz U."/>
            <person name="Pilsyk S."/>
            <person name="Malc E."/>
            <person name="Mieczkowski P."/>
            <person name="Kruszewska J.S."/>
            <person name="Biernat P."/>
            <person name="Pawlowska J."/>
        </authorList>
    </citation>
    <scope>NUCLEOTIDE SEQUENCE</scope>
    <source>
        <strain evidence="12">WA0000067209</strain>
    </source>
</reference>
<evidence type="ECO:0000313" key="13">
    <source>
        <dbReference type="Proteomes" id="UP000654370"/>
    </source>
</evidence>
<dbReference type="SUPFAM" id="SSF57850">
    <property type="entry name" value="RING/U-box"/>
    <property type="match status" value="1"/>
</dbReference>
<keyword evidence="3" id="KW-0479">Metal-binding</keyword>
<feature type="region of interest" description="Disordered" evidence="10">
    <location>
        <begin position="169"/>
        <end position="195"/>
    </location>
</feature>
<comment type="caution">
    <text evidence="12">The sequence shown here is derived from an EMBL/GenBank/DDBJ whole genome shotgun (WGS) entry which is preliminary data.</text>
</comment>
<dbReference type="NCBIfam" id="TIGR00570">
    <property type="entry name" value="cdk7"/>
    <property type="match status" value="1"/>
</dbReference>
<dbReference type="PANTHER" id="PTHR12683">
    <property type="entry name" value="CDK-ACTIVATING KINASE ASSEMBLY FACTOR MAT1"/>
    <property type="match status" value="1"/>
</dbReference>
<feature type="region of interest" description="Disordered" evidence="10">
    <location>
        <begin position="1"/>
        <end position="23"/>
    </location>
</feature>
<evidence type="ECO:0000256" key="7">
    <source>
        <dbReference type="ARBA" id="ARBA00029873"/>
    </source>
</evidence>
<proteinExistence type="predicted"/>
<dbReference type="InterPro" id="IPR001841">
    <property type="entry name" value="Znf_RING"/>
</dbReference>
<keyword evidence="13" id="KW-1185">Reference proteome</keyword>
<dbReference type="Pfam" id="PF06391">
    <property type="entry name" value="MAT1"/>
    <property type="match status" value="1"/>
</dbReference>
<dbReference type="Pfam" id="PF17121">
    <property type="entry name" value="zf-C3HC4_5"/>
    <property type="match status" value="1"/>
</dbReference>
<evidence type="ECO:0000256" key="9">
    <source>
        <dbReference type="PROSITE-ProRule" id="PRU00175"/>
    </source>
</evidence>
<dbReference type="InterPro" id="IPR013083">
    <property type="entry name" value="Znf_RING/FYVE/PHD"/>
</dbReference>
<evidence type="ECO:0000259" key="11">
    <source>
        <dbReference type="PROSITE" id="PS50089"/>
    </source>
</evidence>
<dbReference type="GO" id="GO:0005675">
    <property type="term" value="C:transcription factor TFIIH holo complex"/>
    <property type="evidence" value="ECO:0007669"/>
    <property type="project" value="InterPro"/>
</dbReference>
<evidence type="ECO:0000256" key="4">
    <source>
        <dbReference type="ARBA" id="ARBA00022771"/>
    </source>
</evidence>
<protein>
    <recommendedName>
        <fullName evidence="2">RNA polymerase II transcription factor B subunit 3</fullName>
    </recommendedName>
    <alternativeName>
        <fullName evidence="8">RNA polymerase II transcription factor B 38 kDa subunit</fullName>
    </alternativeName>
    <alternativeName>
        <fullName evidence="7">RNA polymerase II transcription factor B p38 subunit</fullName>
    </alternativeName>
</protein>
<dbReference type="SMART" id="SM00184">
    <property type="entry name" value="RING"/>
    <property type="match status" value="1"/>
</dbReference>
<dbReference type="GO" id="GO:0008270">
    <property type="term" value="F:zinc ion binding"/>
    <property type="evidence" value="ECO:0007669"/>
    <property type="project" value="UniProtKB-KW"/>
</dbReference>
<keyword evidence="5" id="KW-0862">Zinc</keyword>
<dbReference type="Proteomes" id="UP000654370">
    <property type="component" value="Unassembled WGS sequence"/>
</dbReference>
<evidence type="ECO:0000256" key="6">
    <source>
        <dbReference type="ARBA" id="ARBA00023242"/>
    </source>
</evidence>
<evidence type="ECO:0000256" key="5">
    <source>
        <dbReference type="ARBA" id="ARBA00022833"/>
    </source>
</evidence>
<organism evidence="12 13">
    <name type="scientific">Mortierella isabellina</name>
    <name type="common">Filamentous fungus</name>
    <name type="synonym">Umbelopsis isabellina</name>
    <dbReference type="NCBI Taxonomy" id="91625"/>
    <lineage>
        <taxon>Eukaryota</taxon>
        <taxon>Fungi</taxon>
        <taxon>Fungi incertae sedis</taxon>
        <taxon>Mucoromycota</taxon>
        <taxon>Mucoromycotina</taxon>
        <taxon>Umbelopsidomycetes</taxon>
        <taxon>Umbelopsidales</taxon>
        <taxon>Umbelopsidaceae</taxon>
        <taxon>Umbelopsis</taxon>
    </lineage>
</organism>
<dbReference type="PROSITE" id="PS50089">
    <property type="entry name" value="ZF_RING_2"/>
    <property type="match status" value="1"/>
</dbReference>
<evidence type="ECO:0000256" key="1">
    <source>
        <dbReference type="ARBA" id="ARBA00004123"/>
    </source>
</evidence>
<keyword evidence="4 9" id="KW-0863">Zinc-finger</keyword>
<evidence type="ECO:0000256" key="3">
    <source>
        <dbReference type="ARBA" id="ARBA00022723"/>
    </source>
</evidence>
<dbReference type="Gene3D" id="3.30.40.10">
    <property type="entry name" value="Zinc/RING finger domain, C3HC4 (zinc finger)"/>
    <property type="match status" value="1"/>
</dbReference>
<evidence type="ECO:0000313" key="12">
    <source>
        <dbReference type="EMBL" id="KAG2186096.1"/>
    </source>
</evidence>
<dbReference type="GO" id="GO:0006289">
    <property type="term" value="P:nucleotide-excision repair"/>
    <property type="evidence" value="ECO:0007669"/>
    <property type="project" value="InterPro"/>
</dbReference>
<name>A0A8H7UHJ9_MORIS</name>
<dbReference type="InterPro" id="IPR015877">
    <property type="entry name" value="MAT1_centre"/>
</dbReference>
<feature type="domain" description="RING-type" evidence="11">
    <location>
        <begin position="41"/>
        <end position="84"/>
    </location>
</feature>
<gene>
    <name evidence="12" type="ORF">INT43_002534</name>
</gene>
<accession>A0A8H7UHJ9</accession>
<dbReference type="PANTHER" id="PTHR12683:SF13">
    <property type="entry name" value="CDK-ACTIVATING KINASE ASSEMBLY FACTOR MAT1"/>
    <property type="match status" value="1"/>
</dbReference>
<dbReference type="GO" id="GO:0006357">
    <property type="term" value="P:regulation of transcription by RNA polymerase II"/>
    <property type="evidence" value="ECO:0007669"/>
    <property type="project" value="TreeGrafter"/>
</dbReference>
<dbReference type="FunFam" id="3.30.40.10:FF:000037">
    <property type="entry name" value="Cdk-activating kinase assembly factor MAT1, centre"/>
    <property type="match status" value="1"/>
</dbReference>
<dbReference type="GO" id="GO:0061575">
    <property type="term" value="F:cyclin-dependent protein serine/threonine kinase activator activity"/>
    <property type="evidence" value="ECO:0007669"/>
    <property type="project" value="InterPro"/>
</dbReference>
<dbReference type="AlphaFoldDB" id="A0A8H7UHJ9"/>
<dbReference type="InterPro" id="IPR004575">
    <property type="entry name" value="MAT1/Tfb3"/>
</dbReference>
<keyword evidence="6" id="KW-0539">Nucleus</keyword>
<sequence>MIAQQRNGTRSNGFGRSQPNVSSIRGSSATVISYQEEDAQCPVCKSDKYLTPNLKLLVSPCFHKMCESCIDRLFSAGPAPCPICLQTLRKNQFMSQIFEDLNVEKEVRIRKKVSRIFNKRPEDFPSLRAYNDYLEEVEDITFNLINEVDVAETEAKMAQYEKENKDIIAANEARTENEQKTSSYQEELEKKEKEQRLEDYRRQLEDERQMREKEKNELIRELATSNKPAHAVLATRQTSTLKKSSALKQQRDANAAAQRNNLLPAWLKTTMPSDVDMREAELENFDPLGLEYQDTIDVSAMNSYHDPTTEPLINNKQTRAGGYFPRFAYQRALFDVYSSISVEPLRDDVVMTEG</sequence>
<dbReference type="PROSITE" id="PS00518">
    <property type="entry name" value="ZF_RING_1"/>
    <property type="match status" value="1"/>
</dbReference>
<dbReference type="InterPro" id="IPR017907">
    <property type="entry name" value="Znf_RING_CS"/>
</dbReference>
<evidence type="ECO:0000256" key="2">
    <source>
        <dbReference type="ARBA" id="ARBA00022257"/>
    </source>
</evidence>
<evidence type="ECO:0000256" key="8">
    <source>
        <dbReference type="ARBA" id="ARBA00033277"/>
    </source>
</evidence>